<dbReference type="RefSeq" id="WP_179701453.1">
    <property type="nucleotide sequence ID" value="NZ_BAAAHA010000009.1"/>
</dbReference>
<dbReference type="EMBL" id="JACCHJ010000001">
    <property type="protein sequence ID" value="NYK10811.1"/>
    <property type="molecule type" value="Genomic_DNA"/>
</dbReference>
<feature type="transmembrane region" description="Helical" evidence="2">
    <location>
        <begin position="196"/>
        <end position="224"/>
    </location>
</feature>
<dbReference type="AlphaFoldDB" id="A0A853DVX9"/>
<feature type="compositionally biased region" description="Low complexity" evidence="1">
    <location>
        <begin position="60"/>
        <end position="117"/>
    </location>
</feature>
<feature type="compositionally biased region" description="Pro residues" evidence="1">
    <location>
        <begin position="35"/>
        <end position="44"/>
    </location>
</feature>
<evidence type="ECO:0008006" key="5">
    <source>
        <dbReference type="Google" id="ProtNLM"/>
    </source>
</evidence>
<keyword evidence="4" id="KW-1185">Reference proteome</keyword>
<feature type="region of interest" description="Disordered" evidence="1">
    <location>
        <begin position="1"/>
        <end position="129"/>
    </location>
</feature>
<evidence type="ECO:0000313" key="4">
    <source>
        <dbReference type="Proteomes" id="UP000521075"/>
    </source>
</evidence>
<comment type="caution">
    <text evidence="3">The sequence shown here is derived from an EMBL/GenBank/DDBJ whole genome shotgun (WGS) entry which is preliminary data.</text>
</comment>
<keyword evidence="2" id="KW-0472">Membrane</keyword>
<organism evidence="3 4">
    <name type="scientific">Leifsonia naganoensis</name>
    <dbReference type="NCBI Taxonomy" id="150025"/>
    <lineage>
        <taxon>Bacteria</taxon>
        <taxon>Bacillati</taxon>
        <taxon>Actinomycetota</taxon>
        <taxon>Actinomycetes</taxon>
        <taxon>Micrococcales</taxon>
        <taxon>Microbacteriaceae</taxon>
        <taxon>Leifsonia</taxon>
    </lineage>
</organism>
<name>A0A853DVX9_9MICO</name>
<dbReference type="Proteomes" id="UP000521075">
    <property type="component" value="Unassembled WGS sequence"/>
</dbReference>
<feature type="compositionally biased region" description="Low complexity" evidence="1">
    <location>
        <begin position="18"/>
        <end position="34"/>
    </location>
</feature>
<keyword evidence="2" id="KW-0812">Transmembrane</keyword>
<proteinExistence type="predicted"/>
<gene>
    <name evidence="3" type="ORF">HNR14_002692</name>
</gene>
<evidence type="ECO:0000256" key="1">
    <source>
        <dbReference type="SAM" id="MobiDB-lite"/>
    </source>
</evidence>
<feature type="transmembrane region" description="Helical" evidence="2">
    <location>
        <begin position="155"/>
        <end position="184"/>
    </location>
</feature>
<keyword evidence="2" id="KW-1133">Transmembrane helix</keyword>
<evidence type="ECO:0000256" key="2">
    <source>
        <dbReference type="SAM" id="Phobius"/>
    </source>
</evidence>
<protein>
    <recommendedName>
        <fullName evidence="5">DUF4190 domain-containing protein</fullName>
    </recommendedName>
</protein>
<accession>A0A853DVX9</accession>
<evidence type="ECO:0000313" key="3">
    <source>
        <dbReference type="EMBL" id="NYK10811.1"/>
    </source>
</evidence>
<sequence length="231" mass="23768">MTDPNAPAGPTDPDAQNGAVPPAEPVVPATESAPVAPPAPPAAPAPDAGSVPPVAPPAAPAYGQQPQAPYGQQPQQPQQPYGQQPQYGQPPQQPYAQPQQPYGQPQQPYGQPQQPYGQQPPAPGYGAPAYGQPAPGYAQPYAAPTKTPILSILSLIGGIVGIVLNIAWGIGVLFGIAAVVLGFLGRSKEPQAKGFWLTGLILGFVSIAIAIIVWIGLAILFASFSANYNTY</sequence>
<reference evidence="3 4" key="1">
    <citation type="submission" date="2020-07" db="EMBL/GenBank/DDBJ databases">
        <title>Sequencing the genomes of 1000 actinobacteria strains.</title>
        <authorList>
            <person name="Klenk H.-P."/>
        </authorList>
    </citation>
    <scope>NUCLEOTIDE SEQUENCE [LARGE SCALE GENOMIC DNA]</scope>
    <source>
        <strain evidence="3 4">DSM 15166</strain>
    </source>
</reference>